<reference evidence="2" key="1">
    <citation type="submission" date="2023-04" db="EMBL/GenBank/DDBJ databases">
        <authorList>
            <consortium name="ELIXIR-Norway"/>
        </authorList>
    </citation>
    <scope>NUCLEOTIDE SEQUENCE [LARGE SCALE GENOMIC DNA]</scope>
</reference>
<keyword evidence="3" id="KW-1185">Reference proteome</keyword>
<dbReference type="Proteomes" id="UP001176941">
    <property type="component" value="Chromosome 11"/>
</dbReference>
<dbReference type="EMBL" id="OX459947">
    <property type="protein sequence ID" value="CAI9154008.1"/>
    <property type="molecule type" value="Genomic_DNA"/>
</dbReference>
<feature type="region of interest" description="Disordered" evidence="1">
    <location>
        <begin position="1"/>
        <end position="131"/>
    </location>
</feature>
<evidence type="ECO:0000313" key="3">
    <source>
        <dbReference type="Proteomes" id="UP001176941"/>
    </source>
</evidence>
<protein>
    <submittedName>
        <fullName evidence="2">Uncharacterized protein</fullName>
    </submittedName>
</protein>
<name>A0ABN8Y0N3_RANTA</name>
<proteinExistence type="predicted"/>
<gene>
    <name evidence="2" type="ORF">MRATA1EN1_LOCUS2970</name>
</gene>
<evidence type="ECO:0000256" key="1">
    <source>
        <dbReference type="SAM" id="MobiDB-lite"/>
    </source>
</evidence>
<organism evidence="2 3">
    <name type="scientific">Rangifer tarandus platyrhynchus</name>
    <name type="common">Svalbard reindeer</name>
    <dbReference type="NCBI Taxonomy" id="3082113"/>
    <lineage>
        <taxon>Eukaryota</taxon>
        <taxon>Metazoa</taxon>
        <taxon>Chordata</taxon>
        <taxon>Craniata</taxon>
        <taxon>Vertebrata</taxon>
        <taxon>Euteleostomi</taxon>
        <taxon>Mammalia</taxon>
        <taxon>Eutheria</taxon>
        <taxon>Laurasiatheria</taxon>
        <taxon>Artiodactyla</taxon>
        <taxon>Ruminantia</taxon>
        <taxon>Pecora</taxon>
        <taxon>Cervidae</taxon>
        <taxon>Odocoileinae</taxon>
        <taxon>Rangifer</taxon>
    </lineage>
</organism>
<sequence>MTWKQESGKHLRLPPAPDPPAAAGPAPRSGQGGQTICTETDCGPGRSAPRRSPSEQQATQASQQHRDICSPSFRTRVPISSTPPTPCSRLTRAPGSATGTGGAEQTRRQPPAPPLGAEQLSPAWRGRESPT</sequence>
<evidence type="ECO:0000313" key="2">
    <source>
        <dbReference type="EMBL" id="CAI9154008.1"/>
    </source>
</evidence>
<feature type="compositionally biased region" description="Polar residues" evidence="1">
    <location>
        <begin position="54"/>
        <end position="63"/>
    </location>
</feature>
<accession>A0ABN8Y0N3</accession>